<keyword evidence="3" id="KW-0378">Hydrolase</keyword>
<reference evidence="3" key="1">
    <citation type="journal article" date="2022" name="Int. J. Mol. Sci.">
        <title>Draft Genome of Tanacetum Coccineum: Genomic Comparison of Closely Related Tanacetum-Family Plants.</title>
        <authorList>
            <person name="Yamashiro T."/>
            <person name="Shiraishi A."/>
            <person name="Nakayama K."/>
            <person name="Satake H."/>
        </authorList>
    </citation>
    <scope>NUCLEOTIDE SEQUENCE</scope>
</reference>
<organism evidence="3 4">
    <name type="scientific">Tanacetum coccineum</name>
    <dbReference type="NCBI Taxonomy" id="301880"/>
    <lineage>
        <taxon>Eukaryota</taxon>
        <taxon>Viridiplantae</taxon>
        <taxon>Streptophyta</taxon>
        <taxon>Embryophyta</taxon>
        <taxon>Tracheophyta</taxon>
        <taxon>Spermatophyta</taxon>
        <taxon>Magnoliopsida</taxon>
        <taxon>eudicotyledons</taxon>
        <taxon>Gunneridae</taxon>
        <taxon>Pentapetalae</taxon>
        <taxon>asterids</taxon>
        <taxon>campanulids</taxon>
        <taxon>Asterales</taxon>
        <taxon>Asteraceae</taxon>
        <taxon>Asteroideae</taxon>
        <taxon>Anthemideae</taxon>
        <taxon>Anthemidinae</taxon>
        <taxon>Tanacetum</taxon>
    </lineage>
</organism>
<evidence type="ECO:0000256" key="1">
    <source>
        <dbReference type="SAM" id="MobiDB-lite"/>
    </source>
</evidence>
<accession>A0ABQ5FJ23</accession>
<dbReference type="InterPro" id="IPR005162">
    <property type="entry name" value="Retrotrans_gag_dom"/>
</dbReference>
<dbReference type="Pfam" id="PF03732">
    <property type="entry name" value="Retrotrans_gag"/>
    <property type="match status" value="1"/>
</dbReference>
<feature type="domain" description="Retrotransposon gag" evidence="2">
    <location>
        <begin position="129"/>
        <end position="218"/>
    </location>
</feature>
<sequence>MMITRNTTSHNEQPNHNDTSSPSQNPDNLAQQLSSIASKLNALDALAADVAVLKAQAGPNGSNRGKSVTLGSRHRDDDSESTDWYRNSTRRPFTKMEFPKFQGGDPRGWILKAEKYFRYYETHESKVEIASMYLEGDAPDLFAWISAEHNHLYWEELVKILHENYGPAEFQNPDEHLCNIKQTGTVQEYRQEFAKIVVRVHDWPDHCLLGVFISGLKEELKVNVRQAKERLQGCELGTRV</sequence>
<dbReference type="GO" id="GO:0008233">
    <property type="term" value="F:peptidase activity"/>
    <property type="evidence" value="ECO:0007669"/>
    <property type="project" value="UniProtKB-KW"/>
</dbReference>
<evidence type="ECO:0000313" key="3">
    <source>
        <dbReference type="EMBL" id="GJT63326.1"/>
    </source>
</evidence>
<dbReference type="GO" id="GO:0006508">
    <property type="term" value="P:proteolysis"/>
    <property type="evidence" value="ECO:0007669"/>
    <property type="project" value="UniProtKB-KW"/>
</dbReference>
<proteinExistence type="predicted"/>
<name>A0ABQ5FJ23_9ASTR</name>
<reference evidence="3" key="2">
    <citation type="submission" date="2022-01" db="EMBL/GenBank/DDBJ databases">
        <authorList>
            <person name="Yamashiro T."/>
            <person name="Shiraishi A."/>
            <person name="Satake H."/>
            <person name="Nakayama K."/>
        </authorList>
    </citation>
    <scope>NUCLEOTIDE SEQUENCE</scope>
</reference>
<feature type="region of interest" description="Disordered" evidence="1">
    <location>
        <begin position="1"/>
        <end position="29"/>
    </location>
</feature>
<evidence type="ECO:0000259" key="2">
    <source>
        <dbReference type="Pfam" id="PF03732"/>
    </source>
</evidence>
<gene>
    <name evidence="3" type="ORF">Tco_1006859</name>
</gene>
<keyword evidence="3" id="KW-0645">Protease</keyword>
<dbReference type="Proteomes" id="UP001151760">
    <property type="component" value="Unassembled WGS sequence"/>
</dbReference>
<protein>
    <submittedName>
        <fullName evidence="3">Retrotransposon gag domain, retroviral aspartyl protease</fullName>
    </submittedName>
</protein>
<keyword evidence="4" id="KW-1185">Reference proteome</keyword>
<feature type="compositionally biased region" description="Polar residues" evidence="1">
    <location>
        <begin position="59"/>
        <end position="70"/>
    </location>
</feature>
<dbReference type="EMBL" id="BQNB010017451">
    <property type="protein sequence ID" value="GJT63326.1"/>
    <property type="molecule type" value="Genomic_DNA"/>
</dbReference>
<evidence type="ECO:0000313" key="4">
    <source>
        <dbReference type="Proteomes" id="UP001151760"/>
    </source>
</evidence>
<comment type="caution">
    <text evidence="3">The sequence shown here is derived from an EMBL/GenBank/DDBJ whole genome shotgun (WGS) entry which is preliminary data.</text>
</comment>
<feature type="region of interest" description="Disordered" evidence="1">
    <location>
        <begin position="57"/>
        <end position="86"/>
    </location>
</feature>